<dbReference type="AlphaFoldDB" id="A0A1G2FZ86"/>
<dbReference type="EMBL" id="MHNI01000011">
    <property type="protein sequence ID" value="OGZ43147.1"/>
    <property type="molecule type" value="Genomic_DNA"/>
</dbReference>
<accession>A0A1G2FZ86</accession>
<evidence type="ECO:0000313" key="1">
    <source>
        <dbReference type="EMBL" id="OGZ43147.1"/>
    </source>
</evidence>
<sequence length="75" mass="8683">MRQSIIVAMIDCLCYYKSITQNRTLYFGDNLEISWEKFPQKPNNKGVFDLMTEKLSKKPLSCYKCMVLHGTASVL</sequence>
<name>A0A1G2FZ86_9BACT</name>
<comment type="caution">
    <text evidence="1">The sequence shown here is derived from an EMBL/GenBank/DDBJ whole genome shotgun (WGS) entry which is preliminary data.</text>
</comment>
<gene>
    <name evidence="1" type="ORF">A2W41_00430</name>
</gene>
<protein>
    <submittedName>
        <fullName evidence="1">Uncharacterized protein</fullName>
    </submittedName>
</protein>
<evidence type="ECO:0000313" key="2">
    <source>
        <dbReference type="Proteomes" id="UP000176700"/>
    </source>
</evidence>
<reference evidence="1 2" key="1">
    <citation type="journal article" date="2016" name="Nat. Commun.">
        <title>Thousands of microbial genomes shed light on interconnected biogeochemical processes in an aquifer system.</title>
        <authorList>
            <person name="Anantharaman K."/>
            <person name="Brown C.T."/>
            <person name="Hug L.A."/>
            <person name="Sharon I."/>
            <person name="Castelle C.J."/>
            <person name="Probst A.J."/>
            <person name="Thomas B.C."/>
            <person name="Singh A."/>
            <person name="Wilkins M.J."/>
            <person name="Karaoz U."/>
            <person name="Brodie E.L."/>
            <person name="Williams K.H."/>
            <person name="Hubbard S.S."/>
            <person name="Banfield J.F."/>
        </authorList>
    </citation>
    <scope>NUCLEOTIDE SEQUENCE [LARGE SCALE GENOMIC DNA]</scope>
</reference>
<dbReference type="Proteomes" id="UP000176700">
    <property type="component" value="Unassembled WGS sequence"/>
</dbReference>
<organism evidence="1 2">
    <name type="scientific">Candidatus Ryanbacteria bacterium RIFCSPHIGHO2_01_45_13</name>
    <dbReference type="NCBI Taxonomy" id="1802112"/>
    <lineage>
        <taxon>Bacteria</taxon>
        <taxon>Candidatus Ryaniibacteriota</taxon>
    </lineage>
</organism>
<proteinExistence type="predicted"/>